<evidence type="ECO:0008006" key="6">
    <source>
        <dbReference type="Google" id="ProtNLM"/>
    </source>
</evidence>
<reference key="1">
    <citation type="journal article" date="2014" name="Nat. Commun.">
        <title>The tobacco genome sequence and its comparison with those of tomato and potato.</title>
        <authorList>
            <person name="Sierro N."/>
            <person name="Battey J.N."/>
            <person name="Ouadi S."/>
            <person name="Bakaher N."/>
            <person name="Bovet L."/>
            <person name="Willig A."/>
            <person name="Goepfert S."/>
            <person name="Peitsch M.C."/>
            <person name="Ivanov N.V."/>
        </authorList>
    </citation>
    <scope>NUCLEOTIDE SEQUENCE [LARGE SCALE GENOMIC DNA]</scope>
    <source>
        <strain>cv. TN90</strain>
    </source>
</reference>
<dbReference type="AlphaFoldDB" id="A0A1S4ARD6"/>
<dbReference type="OrthoDB" id="1913335at2759"/>
<dbReference type="RefSeq" id="XP_016479313.1">
    <property type="nucleotide sequence ID" value="XM_016623827.1"/>
</dbReference>
<accession>A0A1S4ARD6</accession>
<sequence length="480" mass="54537">MMSQEGPSKQNKRLRSSSYIKDGPVAAIVRRKRSSAVQIIIQTLRSSEVHLSNSIEGQQLEASEHPLVEAHIQTEACPYVEQPVERQAQMDSTTIAANEQSDEQGPTQKRKRGRTKMYTVHGRHECQLIVLNEFNQPIGPSKAVVKELGSFLGTLARNATLCPLDKFDWRKMDTKDDLWKYTKEKYDIPDAAKTWALEAIHTAWRRYKSQLKKDHYDTYVNDEIRIKKRPAYVPESQFKGLLKYWNSEAVQKMSKINTENRKKWKNPHTSGKTSFAVIRNELEKEKETLEGISLEELFVATRKRKPGRSYKEPDEDTISKIAEMKKIESKQSGEGSQSVNAFASVMGAEHPGRLRLYGRGVTKTSLKGKVGHVEPALNVTDDLLQKMAERMEEKLQKQFEEQKEAMRQKIVADVIAQLQHLIPTFQVDPNMLATISTRSPGEACSATRTQPIHKPPIGTNHRRLGGSNEQMIGESSEDTI</sequence>
<proteinExistence type="predicted"/>
<dbReference type="Pfam" id="PF03004">
    <property type="entry name" value="Transposase_24"/>
    <property type="match status" value="1"/>
</dbReference>
<dbReference type="PANTHER" id="PTHR33144:SF35">
    <property type="entry name" value="TRANSPOSASE, PTTA_EN_SPM, PLANT-RELATED"/>
    <property type="match status" value="1"/>
</dbReference>
<evidence type="ECO:0000313" key="2">
    <source>
        <dbReference type="Proteomes" id="UP000790787"/>
    </source>
</evidence>
<feature type="compositionally biased region" description="Polar residues" evidence="1">
    <location>
        <begin position="95"/>
        <end position="107"/>
    </location>
</feature>
<name>A0A1S4ARD6_TOBAC</name>
<dbReference type="RefSeq" id="XP_016479312.1">
    <property type="nucleotide sequence ID" value="XM_016623826.1"/>
</dbReference>
<protein>
    <recommendedName>
        <fullName evidence="6">Transposase, Ptta/En/Spm, plant</fullName>
    </recommendedName>
</protein>
<dbReference type="OMA" id="HGRHECQ"/>
<reference evidence="3 4" key="2">
    <citation type="submission" date="2025-04" db="UniProtKB">
        <authorList>
            <consortium name="RefSeq"/>
        </authorList>
    </citation>
    <scope>IDENTIFICATION</scope>
</reference>
<organism evidence="3">
    <name type="scientific">Nicotiana tabacum</name>
    <name type="common">Common tobacco</name>
    <dbReference type="NCBI Taxonomy" id="4097"/>
    <lineage>
        <taxon>Eukaryota</taxon>
        <taxon>Viridiplantae</taxon>
        <taxon>Streptophyta</taxon>
        <taxon>Embryophyta</taxon>
        <taxon>Tracheophyta</taxon>
        <taxon>Spermatophyta</taxon>
        <taxon>Magnoliopsida</taxon>
        <taxon>eudicotyledons</taxon>
        <taxon>Gunneridae</taxon>
        <taxon>Pentapetalae</taxon>
        <taxon>asterids</taxon>
        <taxon>lamiids</taxon>
        <taxon>Solanales</taxon>
        <taxon>Solanaceae</taxon>
        <taxon>Nicotianoideae</taxon>
        <taxon>Nicotianeae</taxon>
        <taxon>Nicotiana</taxon>
    </lineage>
</organism>
<dbReference type="KEGG" id="nta:107800624"/>
<feature type="region of interest" description="Disordered" evidence="1">
    <location>
        <begin position="441"/>
        <end position="480"/>
    </location>
</feature>
<dbReference type="PaxDb" id="4097-A0A1S4ARD6"/>
<evidence type="ECO:0000313" key="5">
    <source>
        <dbReference type="RefSeq" id="XP_016479314.1"/>
    </source>
</evidence>
<dbReference type="PANTHER" id="PTHR33144">
    <property type="entry name" value="OS10G0409366 PROTEIN-RELATED"/>
    <property type="match status" value="1"/>
</dbReference>
<dbReference type="Proteomes" id="UP000790787">
    <property type="component" value="Chromosome 4"/>
</dbReference>
<keyword evidence="2" id="KW-1185">Reference proteome</keyword>
<evidence type="ECO:0000313" key="3">
    <source>
        <dbReference type="RefSeq" id="XP_016479312.1"/>
    </source>
</evidence>
<feature type="region of interest" description="Disordered" evidence="1">
    <location>
        <begin position="95"/>
        <end position="115"/>
    </location>
</feature>
<dbReference type="GeneID" id="107800624"/>
<dbReference type="STRING" id="4097.A0A1S4ARD6"/>
<dbReference type="InterPro" id="IPR004252">
    <property type="entry name" value="Probable_transposase_24"/>
</dbReference>
<evidence type="ECO:0000313" key="4">
    <source>
        <dbReference type="RefSeq" id="XP_016479313.1"/>
    </source>
</evidence>
<dbReference type="RefSeq" id="XP_016479314.1">
    <property type="nucleotide sequence ID" value="XM_016623828.1"/>
</dbReference>
<gene>
    <name evidence="3 4 5" type="primary">LOC107800624</name>
</gene>
<evidence type="ECO:0000256" key="1">
    <source>
        <dbReference type="SAM" id="MobiDB-lite"/>
    </source>
</evidence>